<protein>
    <submittedName>
        <fullName evidence="2">Uncharacterized protein</fullName>
    </submittedName>
</protein>
<comment type="caution">
    <text evidence="2">The sequence shown here is derived from an EMBL/GenBank/DDBJ whole genome shotgun (WGS) entry which is preliminary data.</text>
</comment>
<name>A0AAD8FMA5_BIOPF</name>
<dbReference type="EMBL" id="JASAOG010000004">
    <property type="protein sequence ID" value="KAK0068721.1"/>
    <property type="molecule type" value="Genomic_DNA"/>
</dbReference>
<keyword evidence="3" id="KW-1185">Reference proteome</keyword>
<dbReference type="AlphaFoldDB" id="A0AAD8FMA5"/>
<evidence type="ECO:0000313" key="2">
    <source>
        <dbReference type="EMBL" id="KAK0068721.1"/>
    </source>
</evidence>
<feature type="region of interest" description="Disordered" evidence="1">
    <location>
        <begin position="1"/>
        <end position="25"/>
    </location>
</feature>
<reference evidence="2" key="1">
    <citation type="journal article" date="2023" name="PLoS Negl. Trop. Dis.">
        <title>A genome sequence for Biomphalaria pfeifferi, the major vector snail for the human-infecting parasite Schistosoma mansoni.</title>
        <authorList>
            <person name="Bu L."/>
            <person name="Lu L."/>
            <person name="Laidemitt M.R."/>
            <person name="Zhang S.M."/>
            <person name="Mutuku M."/>
            <person name="Mkoji G."/>
            <person name="Steinauer M."/>
            <person name="Loker E.S."/>
        </authorList>
    </citation>
    <scope>NUCLEOTIDE SEQUENCE</scope>
    <source>
        <strain evidence="2">KasaAsao</strain>
    </source>
</reference>
<feature type="non-terminal residue" evidence="2">
    <location>
        <position position="78"/>
    </location>
</feature>
<dbReference type="Proteomes" id="UP001233172">
    <property type="component" value="Unassembled WGS sequence"/>
</dbReference>
<feature type="non-terminal residue" evidence="2">
    <location>
        <position position="1"/>
    </location>
</feature>
<organism evidence="2 3">
    <name type="scientific">Biomphalaria pfeifferi</name>
    <name type="common">Bloodfluke planorb</name>
    <name type="synonym">Freshwater snail</name>
    <dbReference type="NCBI Taxonomy" id="112525"/>
    <lineage>
        <taxon>Eukaryota</taxon>
        <taxon>Metazoa</taxon>
        <taxon>Spiralia</taxon>
        <taxon>Lophotrochozoa</taxon>
        <taxon>Mollusca</taxon>
        <taxon>Gastropoda</taxon>
        <taxon>Heterobranchia</taxon>
        <taxon>Euthyneura</taxon>
        <taxon>Panpulmonata</taxon>
        <taxon>Hygrophila</taxon>
        <taxon>Lymnaeoidea</taxon>
        <taxon>Planorbidae</taxon>
        <taxon>Biomphalaria</taxon>
    </lineage>
</organism>
<sequence length="78" mass="8730">SFSSRQETVQWRFDSSGGGRSVGTTDGRVPVAHEAICTVFRGRRFLVFQLASVCLRRYRGRCFDLMKIVADASQLTKG</sequence>
<evidence type="ECO:0000256" key="1">
    <source>
        <dbReference type="SAM" id="MobiDB-lite"/>
    </source>
</evidence>
<accession>A0AAD8FMA5</accession>
<gene>
    <name evidence="2" type="ORF">Bpfe_001684</name>
</gene>
<evidence type="ECO:0000313" key="3">
    <source>
        <dbReference type="Proteomes" id="UP001233172"/>
    </source>
</evidence>
<reference evidence="2" key="2">
    <citation type="submission" date="2023-04" db="EMBL/GenBank/DDBJ databases">
        <authorList>
            <person name="Bu L."/>
            <person name="Lu L."/>
            <person name="Laidemitt M.R."/>
            <person name="Zhang S.M."/>
            <person name="Mutuku M."/>
            <person name="Mkoji G."/>
            <person name="Steinauer M."/>
            <person name="Loker E.S."/>
        </authorList>
    </citation>
    <scope>NUCLEOTIDE SEQUENCE</scope>
    <source>
        <strain evidence="2">KasaAsao</strain>
        <tissue evidence="2">Whole Snail</tissue>
    </source>
</reference>
<proteinExistence type="predicted"/>